<evidence type="ECO:0000313" key="2">
    <source>
        <dbReference type="EMBL" id="REA62758.1"/>
    </source>
</evidence>
<dbReference type="PROSITE" id="PS51462">
    <property type="entry name" value="NUDIX"/>
    <property type="match status" value="1"/>
</dbReference>
<feature type="domain" description="Nudix hydrolase" evidence="1">
    <location>
        <begin position="3"/>
        <end position="141"/>
    </location>
</feature>
<dbReference type="RefSeq" id="WP_115830055.1">
    <property type="nucleotide sequence ID" value="NZ_QNUL01000004.1"/>
</dbReference>
<dbReference type="InterPro" id="IPR036388">
    <property type="entry name" value="WH-like_DNA-bd_sf"/>
</dbReference>
<proteinExistence type="predicted"/>
<gene>
    <name evidence="2" type="ORF">DSL64_07500</name>
</gene>
<dbReference type="EMBL" id="QNUL01000004">
    <property type="protein sequence ID" value="REA62758.1"/>
    <property type="molecule type" value="Genomic_DNA"/>
</dbReference>
<name>A0A3D8YER4_9BACT</name>
<dbReference type="PANTHER" id="PTHR43736">
    <property type="entry name" value="ADP-RIBOSE PYROPHOSPHATASE"/>
    <property type="match status" value="1"/>
</dbReference>
<dbReference type="Gene3D" id="1.10.10.10">
    <property type="entry name" value="Winged helix-like DNA-binding domain superfamily/Winged helix DNA-binding domain"/>
    <property type="match status" value="1"/>
</dbReference>
<dbReference type="Proteomes" id="UP000256373">
    <property type="component" value="Unassembled WGS sequence"/>
</dbReference>
<organism evidence="2 3">
    <name type="scientific">Dyadobacter luteus</name>
    <dbReference type="NCBI Taxonomy" id="2259619"/>
    <lineage>
        <taxon>Bacteria</taxon>
        <taxon>Pseudomonadati</taxon>
        <taxon>Bacteroidota</taxon>
        <taxon>Cytophagia</taxon>
        <taxon>Cytophagales</taxon>
        <taxon>Spirosomataceae</taxon>
        <taxon>Dyadobacter</taxon>
    </lineage>
</organism>
<dbReference type="InterPro" id="IPR000086">
    <property type="entry name" value="NUDIX_hydrolase_dom"/>
</dbReference>
<dbReference type="Gene3D" id="3.90.79.10">
    <property type="entry name" value="Nucleoside Triphosphate Pyrophosphohydrolase"/>
    <property type="match status" value="1"/>
</dbReference>
<dbReference type="InterPro" id="IPR054105">
    <property type="entry name" value="WHD_NrtR"/>
</dbReference>
<sequence length="237" mass="26931">MTSYPNASGIILALDCIIFGFDGKDIKLLLIKRNFEPEMGKWSLMGGFLEPQENLEDGASRILHDLTGLKNIYAEQLGVYGNVGRDPVARTVSVVFFALINIDDQDKDAVRNHNASWIALDKLPSLIFDHNDMVGQAIEHLRYKAAMHPIGFELLAEQFTIPQLQKLYEAIYNTPIDRRNFSRKLLSTGLLIDTGLKNSHSATKKATLYKLDTVRYKKKFNSFWNFMPESRESLMSN</sequence>
<accession>A0A3D8YER4</accession>
<dbReference type="InterPro" id="IPR036390">
    <property type="entry name" value="WH_DNA-bd_sf"/>
</dbReference>
<dbReference type="AlphaFoldDB" id="A0A3D8YER4"/>
<dbReference type="CDD" id="cd18873">
    <property type="entry name" value="NUDIX_NadM_like"/>
    <property type="match status" value="1"/>
</dbReference>
<evidence type="ECO:0000313" key="3">
    <source>
        <dbReference type="Proteomes" id="UP000256373"/>
    </source>
</evidence>
<dbReference type="InterPro" id="IPR015797">
    <property type="entry name" value="NUDIX_hydrolase-like_dom_sf"/>
</dbReference>
<dbReference type="SUPFAM" id="SSF55811">
    <property type="entry name" value="Nudix"/>
    <property type="match status" value="1"/>
</dbReference>
<dbReference type="SUPFAM" id="SSF46785">
    <property type="entry name" value="Winged helix' DNA-binding domain"/>
    <property type="match status" value="1"/>
</dbReference>
<protein>
    <submittedName>
        <fullName evidence="2">DNA mismatch repair protein MutT</fullName>
    </submittedName>
</protein>
<comment type="caution">
    <text evidence="2">The sequence shown here is derived from an EMBL/GenBank/DDBJ whole genome shotgun (WGS) entry which is preliminary data.</text>
</comment>
<dbReference type="PANTHER" id="PTHR43736:SF4">
    <property type="entry name" value="SLR1690 PROTEIN"/>
    <property type="match status" value="1"/>
</dbReference>
<evidence type="ECO:0000259" key="1">
    <source>
        <dbReference type="PROSITE" id="PS51462"/>
    </source>
</evidence>
<keyword evidence="3" id="KW-1185">Reference proteome</keyword>
<reference evidence="2 3" key="1">
    <citation type="submission" date="2018-07" db="EMBL/GenBank/DDBJ databases">
        <title>Dyadobacter roseus sp. nov., isolated from rose rhizosphere soil.</title>
        <authorList>
            <person name="Chen L."/>
        </authorList>
    </citation>
    <scope>NUCLEOTIDE SEQUENCE [LARGE SCALE GENOMIC DNA]</scope>
    <source>
        <strain evidence="2 3">RS19</strain>
    </source>
</reference>
<dbReference type="Pfam" id="PF21906">
    <property type="entry name" value="WHD_NrtR"/>
    <property type="match status" value="1"/>
</dbReference>
<dbReference type="Pfam" id="PF00293">
    <property type="entry name" value="NUDIX"/>
    <property type="match status" value="1"/>
</dbReference>
<dbReference type="OrthoDB" id="9786141at2"/>